<feature type="domain" description="Lipoyl-binding" evidence="9">
    <location>
        <begin position="4"/>
        <end position="55"/>
    </location>
</feature>
<dbReference type="InterPro" id="IPR023213">
    <property type="entry name" value="CAT-like_dom_sf"/>
</dbReference>
<evidence type="ECO:0000256" key="6">
    <source>
        <dbReference type="RuleBase" id="RU003423"/>
    </source>
</evidence>
<keyword evidence="5 6" id="KW-0012">Acyltransferase</keyword>
<name>A0ABS0H3W6_9ACTN</name>
<keyword evidence="3 6" id="KW-0808">Transferase</keyword>
<dbReference type="Gene3D" id="2.40.50.100">
    <property type="match status" value="1"/>
</dbReference>
<keyword evidence="11" id="KW-1185">Reference proteome</keyword>
<dbReference type="InterPro" id="IPR001078">
    <property type="entry name" value="2-oxoacid_DH_actylTfrase"/>
</dbReference>
<organism evidence="10 11">
    <name type="scientific">Plantactinospora alkalitolerans</name>
    <dbReference type="NCBI Taxonomy" id="2789879"/>
    <lineage>
        <taxon>Bacteria</taxon>
        <taxon>Bacillati</taxon>
        <taxon>Actinomycetota</taxon>
        <taxon>Actinomycetes</taxon>
        <taxon>Micromonosporales</taxon>
        <taxon>Micromonosporaceae</taxon>
        <taxon>Plantactinospora</taxon>
    </lineage>
</organism>
<keyword evidence="4 6" id="KW-0450">Lipoyl</keyword>
<evidence type="ECO:0000256" key="1">
    <source>
        <dbReference type="ARBA" id="ARBA00001938"/>
    </source>
</evidence>
<dbReference type="InterPro" id="IPR050743">
    <property type="entry name" value="2-oxoacid_DH_E2_comp"/>
</dbReference>
<sequence>MGELTVPRLNSTDDSYVLVEWLAAAGDAVDVGDVVATVETSKAVTDLTAEAAGFLSHELPPSSVCRPGDVAGRLWSTAGEALARPAAPPPRPAEPVTPAPADASTVITRGARELMQRHGITEAAVEALGKRVVKQADVESLVGAVEAPGVPLPAHQRAVAQAVSQSHATIPAAFTVVKISAEELRRRRRSLGERTRTAVGTTELLVAAVAALRPRFPLFFAKVRDDLAVTTMDRSDVGVTLDVGRGLSIGVVHDEVALDPTAAANRLMTLRLRAMRGTLREDDLAGPTIVVSLHTEPGVVLAQPIILPGLSCTLSVAGMQQELRLDADGRPVPHEYLYVGVAYDHRVINGADAVAFLTALRDDLETRPTDPTGTSTSGTNGV</sequence>
<feature type="domain" description="2-oxoacid dehydrogenase acyltransferase catalytic" evidence="8">
    <location>
        <begin position="150"/>
        <end position="365"/>
    </location>
</feature>
<comment type="cofactor">
    <cofactor evidence="1 6">
        <name>(R)-lipoate</name>
        <dbReference type="ChEBI" id="CHEBI:83088"/>
    </cofactor>
</comment>
<evidence type="ECO:0000259" key="9">
    <source>
        <dbReference type="Pfam" id="PF00364"/>
    </source>
</evidence>
<evidence type="ECO:0000256" key="5">
    <source>
        <dbReference type="ARBA" id="ARBA00023315"/>
    </source>
</evidence>
<dbReference type="SUPFAM" id="SSF51230">
    <property type="entry name" value="Single hybrid motif"/>
    <property type="match status" value="1"/>
</dbReference>
<dbReference type="Pfam" id="PF00364">
    <property type="entry name" value="Biotin_lipoyl"/>
    <property type="match status" value="1"/>
</dbReference>
<feature type="compositionally biased region" description="Pro residues" evidence="7">
    <location>
        <begin position="86"/>
        <end position="98"/>
    </location>
</feature>
<evidence type="ECO:0000256" key="7">
    <source>
        <dbReference type="SAM" id="MobiDB-lite"/>
    </source>
</evidence>
<accession>A0ABS0H3W6</accession>
<protein>
    <recommendedName>
        <fullName evidence="6">Dihydrolipoamide acetyltransferase component of pyruvate dehydrogenase complex</fullName>
        <ecNumber evidence="6">2.3.1.-</ecNumber>
    </recommendedName>
</protein>
<proteinExistence type="inferred from homology"/>
<dbReference type="Pfam" id="PF00198">
    <property type="entry name" value="2-oxoacid_dh"/>
    <property type="match status" value="1"/>
</dbReference>
<dbReference type="Proteomes" id="UP000638560">
    <property type="component" value="Unassembled WGS sequence"/>
</dbReference>
<dbReference type="CDD" id="cd06849">
    <property type="entry name" value="lipoyl_domain"/>
    <property type="match status" value="1"/>
</dbReference>
<dbReference type="EC" id="2.3.1.-" evidence="6"/>
<evidence type="ECO:0000259" key="8">
    <source>
        <dbReference type="Pfam" id="PF00198"/>
    </source>
</evidence>
<dbReference type="PROSITE" id="PS00189">
    <property type="entry name" value="LIPOYL"/>
    <property type="match status" value="1"/>
</dbReference>
<dbReference type="PANTHER" id="PTHR43178:SF5">
    <property type="entry name" value="LIPOAMIDE ACYLTRANSFERASE COMPONENT OF BRANCHED-CHAIN ALPHA-KETO ACID DEHYDROGENASE COMPLEX, MITOCHONDRIAL"/>
    <property type="match status" value="1"/>
</dbReference>
<evidence type="ECO:0000313" key="11">
    <source>
        <dbReference type="Proteomes" id="UP000638560"/>
    </source>
</evidence>
<evidence type="ECO:0000256" key="2">
    <source>
        <dbReference type="ARBA" id="ARBA00007317"/>
    </source>
</evidence>
<comment type="similarity">
    <text evidence="2 6">Belongs to the 2-oxoacid dehydrogenase family.</text>
</comment>
<dbReference type="PANTHER" id="PTHR43178">
    <property type="entry name" value="DIHYDROLIPOAMIDE ACETYLTRANSFERASE COMPONENT OF PYRUVATE DEHYDROGENASE COMPLEX"/>
    <property type="match status" value="1"/>
</dbReference>
<dbReference type="RefSeq" id="WP_196204331.1">
    <property type="nucleotide sequence ID" value="NZ_JADPUN010000251.1"/>
</dbReference>
<feature type="region of interest" description="Disordered" evidence="7">
    <location>
        <begin position="82"/>
        <end position="101"/>
    </location>
</feature>
<gene>
    <name evidence="10" type="ORF">I0C86_28190</name>
</gene>
<evidence type="ECO:0000313" key="10">
    <source>
        <dbReference type="EMBL" id="MBF9132807.1"/>
    </source>
</evidence>
<dbReference type="InterPro" id="IPR011053">
    <property type="entry name" value="Single_hybrid_motif"/>
</dbReference>
<evidence type="ECO:0000256" key="3">
    <source>
        <dbReference type="ARBA" id="ARBA00022679"/>
    </source>
</evidence>
<dbReference type="Gene3D" id="3.30.559.10">
    <property type="entry name" value="Chloramphenicol acetyltransferase-like domain"/>
    <property type="match status" value="1"/>
</dbReference>
<dbReference type="EMBL" id="JADPUN010000251">
    <property type="protein sequence ID" value="MBF9132807.1"/>
    <property type="molecule type" value="Genomic_DNA"/>
</dbReference>
<dbReference type="InterPro" id="IPR000089">
    <property type="entry name" value="Biotin_lipoyl"/>
</dbReference>
<evidence type="ECO:0000256" key="4">
    <source>
        <dbReference type="ARBA" id="ARBA00022823"/>
    </source>
</evidence>
<comment type="caution">
    <text evidence="10">The sequence shown here is derived from an EMBL/GenBank/DDBJ whole genome shotgun (WGS) entry which is preliminary data.</text>
</comment>
<dbReference type="InterPro" id="IPR003016">
    <property type="entry name" value="2-oxoA_DH_lipoyl-BS"/>
</dbReference>
<dbReference type="SUPFAM" id="SSF52777">
    <property type="entry name" value="CoA-dependent acyltransferases"/>
    <property type="match status" value="1"/>
</dbReference>
<reference evidence="10 11" key="1">
    <citation type="submission" date="2020-11" db="EMBL/GenBank/DDBJ databases">
        <title>A novel isolate from a Black sea contaminated sediment with potential to produce alkanes: Plantactinospora alkalitolerans sp. nov.</title>
        <authorList>
            <person name="Carro L."/>
            <person name="Veyisoglu A."/>
            <person name="Guven K."/>
            <person name="Schumann P."/>
            <person name="Klenk H.-P."/>
            <person name="Sahin N."/>
        </authorList>
    </citation>
    <scope>NUCLEOTIDE SEQUENCE [LARGE SCALE GENOMIC DNA]</scope>
    <source>
        <strain evidence="10 11">S1510</strain>
    </source>
</reference>